<sequence>MWKKKPISGLKAGGRLKIILAIIIFSAIVLFHELGHFLLAKKNGIVVTEFSLGMGPRLVSTVKGGTRYSLKLLPLGGSCAMLGEDMEDDRPGTFNAASVWGRIAVVAAGPVFNFILAFVLSVIMVSLAGYDPAEVLDVKTESSAEKAGLQTGDVITEYEGYTIDLSRDLYLYTYFNPAQEDKTVHMTVDRDGQEINLAFKPDVSVRYLLGFNRSDASSMEVESLIQGMPLEEAGLQAGDVITSINGVKVADGDEYQAYIDEHPLSDEPVQITYERNGLEYDATITPREYRTPDLGFSYNAGYQKTTGMAVLKYSAYEVKYLIRSTIMSLKELITGHLGIKDLSGPVGVVDAIGTTYEQSKKEGTLAVWVNMIYMAIFLSANLGVMNLLPIPALDGGRLIFLVIEAVRKKPVNRQVEGMVHFAGLMLLMLLMVVVMYNDLLKIF</sequence>
<dbReference type="PROSITE" id="PS50106">
    <property type="entry name" value="PDZ"/>
    <property type="match status" value="1"/>
</dbReference>
<feature type="transmembrane region" description="Helical" evidence="11">
    <location>
        <begin position="12"/>
        <end position="31"/>
    </location>
</feature>
<dbReference type="Proteomes" id="UP001652409">
    <property type="component" value="Unassembled WGS sequence"/>
</dbReference>
<feature type="transmembrane region" description="Helical" evidence="11">
    <location>
        <begin position="418"/>
        <end position="436"/>
    </location>
</feature>
<protein>
    <recommendedName>
        <fullName evidence="11">Zinc metalloprotease</fullName>
        <ecNumber evidence="11">3.4.24.-</ecNumber>
    </recommendedName>
</protein>
<name>A0ABT2TP30_9FIRM</name>
<feature type="domain" description="PDZ" evidence="12">
    <location>
        <begin position="194"/>
        <end position="249"/>
    </location>
</feature>
<keyword evidence="4" id="KW-0645">Protease</keyword>
<dbReference type="InterPro" id="IPR001478">
    <property type="entry name" value="PDZ"/>
</dbReference>
<evidence type="ECO:0000256" key="9">
    <source>
        <dbReference type="ARBA" id="ARBA00023049"/>
    </source>
</evidence>
<keyword evidence="8 11" id="KW-1133">Transmembrane helix</keyword>
<keyword evidence="11" id="KW-0479">Metal-binding</keyword>
<dbReference type="Gene3D" id="2.30.42.10">
    <property type="match status" value="2"/>
</dbReference>
<keyword evidence="14" id="KW-1185">Reference proteome</keyword>
<dbReference type="SMART" id="SM00228">
    <property type="entry name" value="PDZ"/>
    <property type="match status" value="2"/>
</dbReference>
<dbReference type="Pfam" id="PF17820">
    <property type="entry name" value="PDZ_6"/>
    <property type="match status" value="1"/>
</dbReference>
<evidence type="ECO:0000313" key="14">
    <source>
        <dbReference type="Proteomes" id="UP001652409"/>
    </source>
</evidence>
<evidence type="ECO:0000256" key="4">
    <source>
        <dbReference type="ARBA" id="ARBA00022670"/>
    </source>
</evidence>
<keyword evidence="7 11" id="KW-0862">Zinc</keyword>
<keyword evidence="9 11" id="KW-0482">Metalloprotease</keyword>
<proteinExistence type="inferred from homology"/>
<evidence type="ECO:0000256" key="6">
    <source>
        <dbReference type="ARBA" id="ARBA00022801"/>
    </source>
</evidence>
<dbReference type="EMBL" id="JAOQJL010000001">
    <property type="protein sequence ID" value="MCU6763974.1"/>
    <property type="molecule type" value="Genomic_DNA"/>
</dbReference>
<evidence type="ECO:0000256" key="5">
    <source>
        <dbReference type="ARBA" id="ARBA00022692"/>
    </source>
</evidence>
<evidence type="ECO:0000256" key="1">
    <source>
        <dbReference type="ARBA" id="ARBA00001947"/>
    </source>
</evidence>
<keyword evidence="5 11" id="KW-0812">Transmembrane</keyword>
<evidence type="ECO:0000313" key="13">
    <source>
        <dbReference type="EMBL" id="MCU6763974.1"/>
    </source>
</evidence>
<evidence type="ECO:0000256" key="8">
    <source>
        <dbReference type="ARBA" id="ARBA00022989"/>
    </source>
</evidence>
<feature type="transmembrane region" description="Helical" evidence="11">
    <location>
        <begin position="103"/>
        <end position="130"/>
    </location>
</feature>
<dbReference type="EC" id="3.4.24.-" evidence="11"/>
<comment type="caution">
    <text evidence="13">The sequence shown here is derived from an EMBL/GenBank/DDBJ whole genome shotgun (WGS) entry which is preliminary data.</text>
</comment>
<evidence type="ECO:0000256" key="3">
    <source>
        <dbReference type="ARBA" id="ARBA00007931"/>
    </source>
</evidence>
<accession>A0ABT2TP30</accession>
<dbReference type="SUPFAM" id="SSF50156">
    <property type="entry name" value="PDZ domain-like"/>
    <property type="match status" value="2"/>
</dbReference>
<dbReference type="RefSeq" id="WP_158420183.1">
    <property type="nucleotide sequence ID" value="NZ_JAOQJL010000001.1"/>
</dbReference>
<dbReference type="NCBIfam" id="TIGR00054">
    <property type="entry name" value="RIP metalloprotease RseP"/>
    <property type="match status" value="1"/>
</dbReference>
<dbReference type="CDD" id="cd06163">
    <property type="entry name" value="S2P-M50_PDZ_RseP-like"/>
    <property type="match status" value="1"/>
</dbReference>
<evidence type="ECO:0000259" key="12">
    <source>
        <dbReference type="PROSITE" id="PS50106"/>
    </source>
</evidence>
<dbReference type="GO" id="GO:0008237">
    <property type="term" value="F:metallopeptidase activity"/>
    <property type="evidence" value="ECO:0007669"/>
    <property type="project" value="UniProtKB-KW"/>
</dbReference>
<feature type="transmembrane region" description="Helical" evidence="11">
    <location>
        <begin position="365"/>
        <end position="382"/>
    </location>
</feature>
<dbReference type="Pfam" id="PF02163">
    <property type="entry name" value="Peptidase_M50"/>
    <property type="match status" value="1"/>
</dbReference>
<evidence type="ECO:0000256" key="10">
    <source>
        <dbReference type="ARBA" id="ARBA00023136"/>
    </source>
</evidence>
<gene>
    <name evidence="13" type="primary">rseP</name>
    <name evidence="13" type="ORF">OCV61_00915</name>
</gene>
<organism evidence="13 14">
    <name type="scientific">Blautia ammoniilytica</name>
    <dbReference type="NCBI Taxonomy" id="2981782"/>
    <lineage>
        <taxon>Bacteria</taxon>
        <taxon>Bacillati</taxon>
        <taxon>Bacillota</taxon>
        <taxon>Clostridia</taxon>
        <taxon>Lachnospirales</taxon>
        <taxon>Lachnospiraceae</taxon>
        <taxon>Blautia</taxon>
    </lineage>
</organism>
<dbReference type="InterPro" id="IPR036034">
    <property type="entry name" value="PDZ_sf"/>
</dbReference>
<dbReference type="PANTHER" id="PTHR42837:SF2">
    <property type="entry name" value="MEMBRANE METALLOPROTEASE ARASP2, CHLOROPLASTIC-RELATED"/>
    <property type="match status" value="1"/>
</dbReference>
<dbReference type="PANTHER" id="PTHR42837">
    <property type="entry name" value="REGULATOR OF SIGMA-E PROTEASE RSEP"/>
    <property type="match status" value="1"/>
</dbReference>
<comment type="cofactor">
    <cofactor evidence="1 11">
        <name>Zn(2+)</name>
        <dbReference type="ChEBI" id="CHEBI:29105"/>
    </cofactor>
</comment>
<dbReference type="InterPro" id="IPR008915">
    <property type="entry name" value="Peptidase_M50"/>
</dbReference>
<keyword evidence="6 11" id="KW-0378">Hydrolase</keyword>
<evidence type="ECO:0000256" key="11">
    <source>
        <dbReference type="RuleBase" id="RU362031"/>
    </source>
</evidence>
<comment type="subcellular location">
    <subcellularLocation>
        <location evidence="2">Membrane</location>
        <topology evidence="2">Multi-pass membrane protein</topology>
    </subcellularLocation>
</comment>
<keyword evidence="10 11" id="KW-0472">Membrane</keyword>
<evidence type="ECO:0000256" key="7">
    <source>
        <dbReference type="ARBA" id="ARBA00022833"/>
    </source>
</evidence>
<dbReference type="InterPro" id="IPR004387">
    <property type="entry name" value="Pept_M50_Zn"/>
</dbReference>
<evidence type="ECO:0000256" key="2">
    <source>
        <dbReference type="ARBA" id="ARBA00004141"/>
    </source>
</evidence>
<reference evidence="13 14" key="1">
    <citation type="journal article" date="2021" name="ISME Commun">
        <title>Automated analysis of genomic sequences facilitates high-throughput and comprehensive description of bacteria.</title>
        <authorList>
            <person name="Hitch T.C.A."/>
        </authorList>
    </citation>
    <scope>NUCLEOTIDE SEQUENCE [LARGE SCALE GENOMIC DNA]</scope>
    <source>
        <strain evidence="13 14">Sanger_23</strain>
    </source>
</reference>
<dbReference type="InterPro" id="IPR041489">
    <property type="entry name" value="PDZ_6"/>
</dbReference>
<comment type="similarity">
    <text evidence="3 11">Belongs to the peptidase M50B family.</text>
</comment>